<dbReference type="Proteomes" id="UP001212263">
    <property type="component" value="Unassembled WGS sequence"/>
</dbReference>
<dbReference type="Proteomes" id="UP000283426">
    <property type="component" value="Unassembled WGS sequence"/>
</dbReference>
<evidence type="ECO:0000313" key="4">
    <source>
        <dbReference type="Proteomes" id="UP000283426"/>
    </source>
</evidence>
<dbReference type="AlphaFoldDB" id="A0A412W6G7"/>
<evidence type="ECO:0000313" key="2">
    <source>
        <dbReference type="EMBL" id="MDB9223987.1"/>
    </source>
</evidence>
<gene>
    <name evidence="3" type="ORF">DWW24_17865</name>
    <name evidence="1" type="ORF">L0P03_13175</name>
    <name evidence="2" type="ORF">PN645_13355</name>
</gene>
<protein>
    <recommendedName>
        <fullName evidence="5">DUF4595 domain-containing protein</fullName>
    </recommendedName>
</protein>
<sequence length="245" mass="27612">MRQNNEEYELGTVEVIVNKVEKTLTKVIFSDYLGTIEYTLTYGEGGQIEKIGYTVEAEGETQEMIYNVKREGEQILIADEEEAETFTYVLKDGKIASYVDAYGTSFRLEYTDNYLTSVIGVYEGENEDGEIEKEEYPVEYKYTDNNLVAIDGGGLKFGEQKNITNGVDPVICIYKFILTAITENSDFFPHLLGLCGNSSANLPTSSDVIYGNLPFTYTYEEWGGIKSITCTDEEDVSTISFEYKD</sequence>
<dbReference type="GeneID" id="61274699"/>
<evidence type="ECO:0008006" key="5">
    <source>
        <dbReference type="Google" id="ProtNLM"/>
    </source>
</evidence>
<dbReference type="RefSeq" id="WP_013611712.1">
    <property type="nucleotide sequence ID" value="NZ_CABJFF010000002.1"/>
</dbReference>
<dbReference type="EMBL" id="JAQMRD010000018">
    <property type="protein sequence ID" value="MDB9223987.1"/>
    <property type="molecule type" value="Genomic_DNA"/>
</dbReference>
<name>A0A412W6G7_9BACT</name>
<reference evidence="3 4" key="1">
    <citation type="submission" date="2018-08" db="EMBL/GenBank/DDBJ databases">
        <title>A genome reference for cultivated species of the human gut microbiota.</title>
        <authorList>
            <person name="Zou Y."/>
            <person name="Xue W."/>
            <person name="Luo G."/>
        </authorList>
    </citation>
    <scope>NUCLEOTIDE SEQUENCE [LARGE SCALE GENOMIC DNA]</scope>
    <source>
        <strain evidence="3 4">AF14-6AC</strain>
    </source>
</reference>
<dbReference type="EMBL" id="JAKNDN010000025">
    <property type="protein sequence ID" value="MCG4960795.1"/>
    <property type="molecule type" value="Genomic_DNA"/>
</dbReference>
<accession>A0A412W6G7</accession>
<evidence type="ECO:0000313" key="3">
    <source>
        <dbReference type="EMBL" id="RGV19678.1"/>
    </source>
</evidence>
<organism evidence="3 4">
    <name type="scientific">Odoribacter splanchnicus</name>
    <dbReference type="NCBI Taxonomy" id="28118"/>
    <lineage>
        <taxon>Bacteria</taxon>
        <taxon>Pseudomonadati</taxon>
        <taxon>Bacteroidota</taxon>
        <taxon>Bacteroidia</taxon>
        <taxon>Bacteroidales</taxon>
        <taxon>Odoribacteraceae</taxon>
        <taxon>Odoribacter</taxon>
    </lineage>
</organism>
<evidence type="ECO:0000313" key="1">
    <source>
        <dbReference type="EMBL" id="MCG4960795.1"/>
    </source>
</evidence>
<reference evidence="2" key="3">
    <citation type="submission" date="2023-01" db="EMBL/GenBank/DDBJ databases">
        <title>Human gut microbiome strain richness.</title>
        <authorList>
            <person name="Chen-Liaw A."/>
        </authorList>
    </citation>
    <scope>NUCLEOTIDE SEQUENCE</scope>
    <source>
        <strain evidence="2">RTP21484st1_B7_RTP21484_190118</strain>
    </source>
</reference>
<reference evidence="1" key="2">
    <citation type="submission" date="2022-01" db="EMBL/GenBank/DDBJ databases">
        <title>Collection of gut derived symbiotic bacterial strains cultured from healthy donors.</title>
        <authorList>
            <person name="Lin H."/>
            <person name="Kohout C."/>
            <person name="Waligurski E."/>
            <person name="Pamer E.G."/>
        </authorList>
    </citation>
    <scope>NUCLEOTIDE SEQUENCE</scope>
    <source>
        <strain evidence="1">DFI.1.149</strain>
    </source>
</reference>
<proteinExistence type="predicted"/>
<comment type="caution">
    <text evidence="3">The sequence shown here is derived from an EMBL/GenBank/DDBJ whole genome shotgun (WGS) entry which is preliminary data.</text>
</comment>
<dbReference type="EMBL" id="QRYW01000047">
    <property type="protein sequence ID" value="RGV19678.1"/>
    <property type="molecule type" value="Genomic_DNA"/>
</dbReference>
<dbReference type="Proteomes" id="UP001199750">
    <property type="component" value="Unassembled WGS sequence"/>
</dbReference>